<dbReference type="PANTHER" id="PTHR30097:SF4">
    <property type="entry name" value="SLR6042 PROTEIN"/>
    <property type="match status" value="1"/>
</dbReference>
<reference evidence="6 7" key="1">
    <citation type="submission" date="2014-09" db="EMBL/GenBank/DDBJ databases">
        <title>Genome sequence of Flavobacterium aquidurense RC62.</title>
        <authorList>
            <person name="Kim J.F."/>
            <person name="Kwak M.-J."/>
        </authorList>
    </citation>
    <scope>NUCLEOTIDE SEQUENCE [LARGE SCALE GENOMIC DNA]</scope>
    <source>
        <strain evidence="6 7">RC62</strain>
    </source>
</reference>
<dbReference type="PANTHER" id="PTHR30097">
    <property type="entry name" value="CATION EFFLUX SYSTEM PROTEIN CUSB"/>
    <property type="match status" value="1"/>
</dbReference>
<dbReference type="Gene3D" id="2.40.30.170">
    <property type="match status" value="1"/>
</dbReference>
<sequence>MKKFILLPILGLMLVYGCGKKEETKDTKDEKFCIDKDLKEKITIEAVQKRAVSESINLTGNITYNADHVVQFNSLVEGIITKTTFSLGDYVKKGQVLAEIKSTELNSMQSESKSLQSQISVAQRQLQSSKSMFEDGIASQKDLMQAQSELDVLKSSLENVKANLAMFSASSERSVFQIKAPTEGYIVAKNISPGMQITEGSEPLFTISDLKEIWVLVNVYTSNLKNVTQNMLVDVTTPAYPGEIFKGQISMLSKVFDADEHVLKARIVMENKNLKLKPGMTADIIIDKSKGGEMLASVPAKAAIFDNNRDYILIYKDDCTIETREINPVIKNNNWIYFDKGVKEGEMVITKNHLLIHERLKN</sequence>
<feature type="domain" description="CusB-like beta-barrel" evidence="4">
    <location>
        <begin position="213"/>
        <end position="287"/>
    </location>
</feature>
<evidence type="ECO:0000259" key="5">
    <source>
        <dbReference type="Pfam" id="PF25973"/>
    </source>
</evidence>
<evidence type="ECO:0000256" key="2">
    <source>
        <dbReference type="ARBA" id="ARBA00022448"/>
    </source>
</evidence>
<dbReference type="PATRIC" id="fig|362413.3.peg.54"/>
<name>A0A0Q0SG39_9FLAO</name>
<feature type="domain" description="CzcB-like barrel-sandwich hybrid" evidence="5">
    <location>
        <begin position="74"/>
        <end position="209"/>
    </location>
</feature>
<dbReference type="STRING" id="362413.RC62_53"/>
<evidence type="ECO:0000313" key="7">
    <source>
        <dbReference type="Proteomes" id="UP000050443"/>
    </source>
</evidence>
<accession>A0A0Q0SG39</accession>
<keyword evidence="3" id="KW-0175">Coiled coil</keyword>
<dbReference type="SUPFAM" id="SSF111369">
    <property type="entry name" value="HlyD-like secretion proteins"/>
    <property type="match status" value="1"/>
</dbReference>
<protein>
    <submittedName>
        <fullName evidence="6">Efflux transporter, RND family, MFP subunit</fullName>
    </submittedName>
</protein>
<dbReference type="Gene3D" id="2.40.50.100">
    <property type="match status" value="1"/>
</dbReference>
<dbReference type="AlphaFoldDB" id="A0A0Q0SG39"/>
<organism evidence="6 7">
    <name type="scientific">Flavobacterium aquidurense</name>
    <dbReference type="NCBI Taxonomy" id="362413"/>
    <lineage>
        <taxon>Bacteria</taxon>
        <taxon>Pseudomonadati</taxon>
        <taxon>Bacteroidota</taxon>
        <taxon>Flavobacteriia</taxon>
        <taxon>Flavobacteriales</taxon>
        <taxon>Flavobacteriaceae</taxon>
        <taxon>Flavobacterium</taxon>
    </lineage>
</organism>
<proteinExistence type="inferred from homology"/>
<evidence type="ECO:0000256" key="1">
    <source>
        <dbReference type="ARBA" id="ARBA00009477"/>
    </source>
</evidence>
<dbReference type="GO" id="GO:0016020">
    <property type="term" value="C:membrane"/>
    <property type="evidence" value="ECO:0007669"/>
    <property type="project" value="InterPro"/>
</dbReference>
<comment type="similarity">
    <text evidence="1">Belongs to the membrane fusion protein (MFP) (TC 8.A.1) family.</text>
</comment>
<dbReference type="Proteomes" id="UP000050443">
    <property type="component" value="Unassembled WGS sequence"/>
</dbReference>
<dbReference type="EMBL" id="JRLF01000001">
    <property type="protein sequence ID" value="KQB43563.1"/>
    <property type="molecule type" value="Genomic_DNA"/>
</dbReference>
<dbReference type="GO" id="GO:0060003">
    <property type="term" value="P:copper ion export"/>
    <property type="evidence" value="ECO:0007669"/>
    <property type="project" value="TreeGrafter"/>
</dbReference>
<dbReference type="InterPro" id="IPR006143">
    <property type="entry name" value="RND_pump_MFP"/>
</dbReference>
<dbReference type="FunFam" id="2.40.30.170:FF:000010">
    <property type="entry name" value="Efflux RND transporter periplasmic adaptor subunit"/>
    <property type="match status" value="1"/>
</dbReference>
<gene>
    <name evidence="6" type="ORF">RC62_53</name>
</gene>
<keyword evidence="2" id="KW-0813">Transport</keyword>
<evidence type="ECO:0000259" key="4">
    <source>
        <dbReference type="Pfam" id="PF25954"/>
    </source>
</evidence>
<dbReference type="Gene3D" id="1.10.287.470">
    <property type="entry name" value="Helix hairpin bin"/>
    <property type="match status" value="1"/>
</dbReference>
<dbReference type="InterPro" id="IPR058792">
    <property type="entry name" value="Beta-barrel_RND_2"/>
</dbReference>
<evidence type="ECO:0000313" key="6">
    <source>
        <dbReference type="EMBL" id="KQB43563.1"/>
    </source>
</evidence>
<dbReference type="PROSITE" id="PS51257">
    <property type="entry name" value="PROKAR_LIPOPROTEIN"/>
    <property type="match status" value="1"/>
</dbReference>
<dbReference type="Pfam" id="PF25973">
    <property type="entry name" value="BSH_CzcB"/>
    <property type="match status" value="1"/>
</dbReference>
<dbReference type="OrthoDB" id="9806939at2"/>
<comment type="caution">
    <text evidence="6">The sequence shown here is derived from an EMBL/GenBank/DDBJ whole genome shotgun (WGS) entry which is preliminary data.</text>
</comment>
<evidence type="ECO:0000256" key="3">
    <source>
        <dbReference type="SAM" id="Coils"/>
    </source>
</evidence>
<dbReference type="Gene3D" id="2.40.420.20">
    <property type="match status" value="1"/>
</dbReference>
<dbReference type="GO" id="GO:0022857">
    <property type="term" value="F:transmembrane transporter activity"/>
    <property type="evidence" value="ECO:0007669"/>
    <property type="project" value="InterPro"/>
</dbReference>
<dbReference type="GO" id="GO:0030313">
    <property type="term" value="C:cell envelope"/>
    <property type="evidence" value="ECO:0007669"/>
    <property type="project" value="TreeGrafter"/>
</dbReference>
<dbReference type="GO" id="GO:0015679">
    <property type="term" value="P:plasma membrane copper ion transport"/>
    <property type="evidence" value="ECO:0007669"/>
    <property type="project" value="TreeGrafter"/>
</dbReference>
<feature type="coiled-coil region" evidence="3">
    <location>
        <begin position="105"/>
        <end position="163"/>
    </location>
</feature>
<dbReference type="RefSeq" id="WP_082421186.1">
    <property type="nucleotide sequence ID" value="NZ_JRLF01000001.1"/>
</dbReference>
<dbReference type="InterPro" id="IPR058647">
    <property type="entry name" value="BSH_CzcB-like"/>
</dbReference>
<dbReference type="Pfam" id="PF25954">
    <property type="entry name" value="Beta-barrel_RND_2"/>
    <property type="match status" value="1"/>
</dbReference>
<dbReference type="NCBIfam" id="TIGR01730">
    <property type="entry name" value="RND_mfp"/>
    <property type="match status" value="1"/>
</dbReference>
<dbReference type="InterPro" id="IPR051909">
    <property type="entry name" value="MFP_Cation_Efflux"/>
</dbReference>